<gene>
    <name evidence="1" type="ORF">FEM03_22310</name>
</gene>
<dbReference type="AlphaFoldDB" id="A0A5R8K8A5"/>
<dbReference type="RefSeq" id="WP_138088530.1">
    <property type="nucleotide sequence ID" value="NZ_VAUV01000023.1"/>
</dbReference>
<evidence type="ECO:0000313" key="1">
    <source>
        <dbReference type="EMBL" id="TLD68541.1"/>
    </source>
</evidence>
<sequence>MSFDPEYEKFLQSHIDGSTVFTYRERDFRLKTREQLFEKIEVGEMRVPFLSCLVAYRKRLQHAGYSSLEVSSIDGTAIGEYSGDILFVSHASDAVCLHHADGTVDTEVIAPSIGEFLAGLVRV</sequence>
<organism evidence="1 2">
    <name type="scientific">Phragmitibacter flavus</name>
    <dbReference type="NCBI Taxonomy" id="2576071"/>
    <lineage>
        <taxon>Bacteria</taxon>
        <taxon>Pseudomonadati</taxon>
        <taxon>Verrucomicrobiota</taxon>
        <taxon>Verrucomicrobiia</taxon>
        <taxon>Verrucomicrobiales</taxon>
        <taxon>Verrucomicrobiaceae</taxon>
        <taxon>Phragmitibacter</taxon>
    </lineage>
</organism>
<dbReference type="Proteomes" id="UP000306196">
    <property type="component" value="Unassembled WGS sequence"/>
</dbReference>
<keyword evidence="2" id="KW-1185">Reference proteome</keyword>
<comment type="caution">
    <text evidence="1">The sequence shown here is derived from an EMBL/GenBank/DDBJ whole genome shotgun (WGS) entry which is preliminary data.</text>
</comment>
<evidence type="ECO:0000313" key="2">
    <source>
        <dbReference type="Proteomes" id="UP000306196"/>
    </source>
</evidence>
<name>A0A5R8K8A5_9BACT</name>
<accession>A0A5R8K8A5</accession>
<proteinExistence type="predicted"/>
<dbReference type="EMBL" id="VAUV01000023">
    <property type="protein sequence ID" value="TLD68541.1"/>
    <property type="molecule type" value="Genomic_DNA"/>
</dbReference>
<protein>
    <submittedName>
        <fullName evidence="1">Uncharacterized protein</fullName>
    </submittedName>
</protein>
<reference evidence="1 2" key="1">
    <citation type="submission" date="2019-05" db="EMBL/GenBank/DDBJ databases">
        <title>Verrucobacter flavum gen. nov., sp. nov. a new member of the family Verrucomicrobiaceae.</title>
        <authorList>
            <person name="Szuroczki S."/>
            <person name="Abbaszade G."/>
            <person name="Szabo A."/>
            <person name="Felfoldi T."/>
            <person name="Schumann P."/>
            <person name="Boka K."/>
            <person name="Keki Z."/>
            <person name="Toumi M."/>
            <person name="Toth E."/>
        </authorList>
    </citation>
    <scope>NUCLEOTIDE SEQUENCE [LARGE SCALE GENOMIC DNA]</scope>
    <source>
        <strain evidence="1 2">MG-N-17</strain>
    </source>
</reference>